<dbReference type="SUPFAM" id="SSF54523">
    <property type="entry name" value="Pili subunits"/>
    <property type="match status" value="1"/>
</dbReference>
<dbReference type="Proteomes" id="UP000254508">
    <property type="component" value="Plasmid unnamed"/>
</dbReference>
<organism evidence="1 2">
    <name type="scientific">Erythrobacter aureus</name>
    <dbReference type="NCBI Taxonomy" id="2182384"/>
    <lineage>
        <taxon>Bacteria</taxon>
        <taxon>Pseudomonadati</taxon>
        <taxon>Pseudomonadota</taxon>
        <taxon>Alphaproteobacteria</taxon>
        <taxon>Sphingomonadales</taxon>
        <taxon>Erythrobacteraceae</taxon>
        <taxon>Erythrobacter/Porphyrobacter group</taxon>
        <taxon>Erythrobacter</taxon>
    </lineage>
</organism>
<dbReference type="KEGG" id="err:DVR09_16800"/>
<accession>A0A345YJK9</accession>
<gene>
    <name evidence="1" type="ORF">DVR09_16800</name>
</gene>
<dbReference type="InterPro" id="IPR045584">
    <property type="entry name" value="Pilin-like"/>
</dbReference>
<evidence type="ECO:0008006" key="3">
    <source>
        <dbReference type="Google" id="ProtNLM"/>
    </source>
</evidence>
<geneLocation type="plasmid" evidence="1 2">
    <name>unnamed</name>
</geneLocation>
<sequence length="171" mass="18136">MSQVLIGIIGVILFIGLALAGAMFLGPQFQKTSSTSRASAHLQAAAQIAHAADLYRAQEGVFATNPSNLIARGYLKNVPVNPTAPVYHPTMMDRFNAVGVETTPTDGQPEFVYFRVGNNKNDRGNQEVCKEINVQSGAPATIPMTAPGLTTPNGVSGCFDNGSSLQAWTRL</sequence>
<name>A0A345YJK9_9SPHN</name>
<keyword evidence="1" id="KW-0614">Plasmid</keyword>
<protein>
    <recommendedName>
        <fullName evidence="3">Type II secretion system protein</fullName>
    </recommendedName>
</protein>
<evidence type="ECO:0000313" key="2">
    <source>
        <dbReference type="Proteomes" id="UP000254508"/>
    </source>
</evidence>
<proteinExistence type="predicted"/>
<keyword evidence="2" id="KW-1185">Reference proteome</keyword>
<reference evidence="1 2" key="1">
    <citation type="submission" date="2018-07" db="EMBL/GenBank/DDBJ databases">
        <title>Genome sequence of Erythrobacter strain YH-07, an antagonistic bacterium isolated from Yellow Sea.</title>
        <authorList>
            <person name="Tang T."/>
            <person name="Liu Q."/>
            <person name="Sun X."/>
        </authorList>
    </citation>
    <scope>NUCLEOTIDE SEQUENCE [LARGE SCALE GENOMIC DNA]</scope>
    <source>
        <strain evidence="1 2">YH-07</strain>
        <plasmid evidence="1 2">unnamed</plasmid>
    </source>
</reference>
<evidence type="ECO:0000313" key="1">
    <source>
        <dbReference type="EMBL" id="AXK44111.1"/>
    </source>
</evidence>
<dbReference type="EMBL" id="CP031358">
    <property type="protein sequence ID" value="AXK44111.1"/>
    <property type="molecule type" value="Genomic_DNA"/>
</dbReference>
<dbReference type="AlphaFoldDB" id="A0A345YJK9"/>
<dbReference type="RefSeq" id="WP_115418424.1">
    <property type="nucleotide sequence ID" value="NZ_CP031358.1"/>
</dbReference>
<dbReference type="OrthoDB" id="9795612at2"/>